<dbReference type="AlphaFoldDB" id="A5AP53"/>
<sequence>MGHFSSMFNGWARSFSIKKASSSGNCGGREAVEVMAKEAKKNDLILHSSGFVNVNGSNNFTSLYSKRGEKGVNQDCFIVWEEFGGQEDMLFCGVFDGHGPWGHYVAKRVRESMPSSLLCNWQETLAEASLDPDFDLQAEKKLHRFNIWKHSYLKTCAAIDQELEHHRRIDSFNSGTTALTIVRQVWDVVSNQEAVQIVSSTPNRAKSAKRLVECAARAWKRKRRGIAVDDISAVCLFFHPCSIQQVTVPKES</sequence>
<dbReference type="SMART" id="SM00332">
    <property type="entry name" value="PP2Cc"/>
    <property type="match status" value="1"/>
</dbReference>
<dbReference type="PANTHER" id="PTHR47992">
    <property type="entry name" value="PROTEIN PHOSPHATASE"/>
    <property type="match status" value="1"/>
</dbReference>
<name>A5AP53_VITVI</name>
<evidence type="ECO:0000313" key="2">
    <source>
        <dbReference type="EMBL" id="CAN73616.1"/>
    </source>
</evidence>
<dbReference type="InterPro" id="IPR001932">
    <property type="entry name" value="PPM-type_phosphatase-like_dom"/>
</dbReference>
<dbReference type="InterPro" id="IPR015655">
    <property type="entry name" value="PP2C"/>
</dbReference>
<dbReference type="GO" id="GO:0004722">
    <property type="term" value="F:protein serine/threonine phosphatase activity"/>
    <property type="evidence" value="ECO:0007669"/>
    <property type="project" value="InterPro"/>
</dbReference>
<dbReference type="InterPro" id="IPR036457">
    <property type="entry name" value="PPM-type-like_dom_sf"/>
</dbReference>
<feature type="domain" description="PPM-type phosphatase" evidence="1">
    <location>
        <begin position="52"/>
        <end position="236"/>
    </location>
</feature>
<proteinExistence type="predicted"/>
<dbReference type="EMBL" id="AM431237">
    <property type="protein sequence ID" value="CAN73616.1"/>
    <property type="molecule type" value="Genomic_DNA"/>
</dbReference>
<protein>
    <recommendedName>
        <fullName evidence="1">PPM-type phosphatase domain-containing protein</fullName>
    </recommendedName>
</protein>
<accession>A5AP53</accession>
<evidence type="ECO:0000259" key="1">
    <source>
        <dbReference type="SMART" id="SM00332"/>
    </source>
</evidence>
<organism evidence="2">
    <name type="scientific">Vitis vinifera</name>
    <name type="common">Grape</name>
    <dbReference type="NCBI Taxonomy" id="29760"/>
    <lineage>
        <taxon>Eukaryota</taxon>
        <taxon>Viridiplantae</taxon>
        <taxon>Streptophyta</taxon>
        <taxon>Embryophyta</taxon>
        <taxon>Tracheophyta</taxon>
        <taxon>Spermatophyta</taxon>
        <taxon>Magnoliopsida</taxon>
        <taxon>eudicotyledons</taxon>
        <taxon>Gunneridae</taxon>
        <taxon>Pentapetalae</taxon>
        <taxon>rosids</taxon>
        <taxon>Vitales</taxon>
        <taxon>Vitaceae</taxon>
        <taxon>Viteae</taxon>
        <taxon>Vitis</taxon>
    </lineage>
</organism>
<dbReference type="ExpressionAtlas" id="A5AP53">
    <property type="expression patterns" value="baseline and differential"/>
</dbReference>
<dbReference type="SUPFAM" id="SSF81606">
    <property type="entry name" value="PP2C-like"/>
    <property type="match status" value="1"/>
</dbReference>
<gene>
    <name evidence="2" type="ORF">VITISV_004111</name>
</gene>
<dbReference type="Gene3D" id="3.60.40.10">
    <property type="entry name" value="PPM-type phosphatase domain"/>
    <property type="match status" value="2"/>
</dbReference>
<reference evidence="2" key="1">
    <citation type="journal article" date="2007" name="PLoS ONE">
        <title>The first genome sequence of an elite grapevine cultivar (Pinot noir Vitis vinifera L.): coping with a highly heterozygous genome.</title>
        <authorList>
            <person name="Velasco R."/>
            <person name="Zharkikh A."/>
            <person name="Troggio M."/>
            <person name="Cartwright D.A."/>
            <person name="Cestaro A."/>
            <person name="Pruss D."/>
            <person name="Pindo M."/>
            <person name="FitzGerald L.M."/>
            <person name="Vezzulli S."/>
            <person name="Reid J."/>
            <person name="Malacarne G."/>
            <person name="Iliev D."/>
            <person name="Coppola G."/>
            <person name="Wardell B."/>
            <person name="Micheletti D."/>
            <person name="Macalma T."/>
            <person name="Facci M."/>
            <person name="Mitchell J.T."/>
            <person name="Perazzolli M."/>
            <person name="Eldredge G."/>
            <person name="Gatto P."/>
            <person name="Oyzerski R."/>
            <person name="Moretto M."/>
            <person name="Gutin N."/>
            <person name="Stefanini M."/>
            <person name="Chen Y."/>
            <person name="Segala C."/>
            <person name="Davenport C."/>
            <person name="Dematte L."/>
            <person name="Mraz A."/>
            <person name="Battilana J."/>
            <person name="Stormo K."/>
            <person name="Costa F."/>
            <person name="Tao Q."/>
            <person name="Si-Ammour A."/>
            <person name="Harkins T."/>
            <person name="Lackey A."/>
            <person name="Perbost C."/>
            <person name="Taillon B."/>
            <person name="Stella A."/>
            <person name="Solovyev V."/>
            <person name="Fawcett J.A."/>
            <person name="Sterck L."/>
            <person name="Vandepoele K."/>
            <person name="Grando S.M."/>
            <person name="Toppo S."/>
            <person name="Moser C."/>
            <person name="Lanchbury J."/>
            <person name="Bogden R."/>
            <person name="Skolnick M."/>
            <person name="Sgaramella V."/>
            <person name="Bhatnagar S.K."/>
            <person name="Fontana P."/>
            <person name="Gutin A."/>
            <person name="Van de Peer Y."/>
            <person name="Salamini F."/>
            <person name="Viola R."/>
        </authorList>
    </citation>
    <scope>NUCLEOTIDE SEQUENCE</scope>
</reference>